<dbReference type="InterPro" id="IPR017871">
    <property type="entry name" value="ABC_transporter-like_CS"/>
</dbReference>
<evidence type="ECO:0000256" key="4">
    <source>
        <dbReference type="ARBA" id="ARBA00022741"/>
    </source>
</evidence>
<dbReference type="InterPro" id="IPR003593">
    <property type="entry name" value="AAA+_ATPase"/>
</dbReference>
<keyword evidence="12" id="KW-1185">Reference proteome</keyword>
<keyword evidence="4" id="KW-0547">Nucleotide-binding</keyword>
<organism evidence="11 12">
    <name type="scientific">Anaerobranca gottschalkii DSM 13577</name>
    <dbReference type="NCBI Taxonomy" id="1120990"/>
    <lineage>
        <taxon>Bacteria</taxon>
        <taxon>Bacillati</taxon>
        <taxon>Bacillota</taxon>
        <taxon>Clostridia</taxon>
        <taxon>Eubacteriales</taxon>
        <taxon>Proteinivoracaceae</taxon>
        <taxon>Anaerobranca</taxon>
    </lineage>
</organism>
<evidence type="ECO:0000256" key="2">
    <source>
        <dbReference type="ARBA" id="ARBA00022475"/>
    </source>
</evidence>
<comment type="subcellular location">
    <subcellularLocation>
        <location evidence="1">Cell inner membrane</location>
        <topology evidence="1">Multi-pass membrane protein</topology>
    </subcellularLocation>
</comment>
<accession>A0A1I0CV14</accession>
<keyword evidence="6 9" id="KW-1133">Transmembrane helix</keyword>
<keyword evidence="3 9" id="KW-0812">Transmembrane</keyword>
<dbReference type="InterPro" id="IPR003838">
    <property type="entry name" value="ABC3_permease_C"/>
</dbReference>
<protein>
    <submittedName>
        <fullName evidence="11">ABC-type lipoprotein export system, ATPase component</fullName>
    </submittedName>
</protein>
<feature type="domain" description="ABC transporter" evidence="10">
    <location>
        <begin position="2"/>
        <end position="242"/>
    </location>
</feature>
<dbReference type="GO" id="GO:0005886">
    <property type="term" value="C:plasma membrane"/>
    <property type="evidence" value="ECO:0007669"/>
    <property type="project" value="UniProtKB-SubCell"/>
</dbReference>
<dbReference type="Proteomes" id="UP000243819">
    <property type="component" value="Unassembled WGS sequence"/>
</dbReference>
<dbReference type="AlphaFoldDB" id="A0A1I0CV14"/>
<dbReference type="SUPFAM" id="SSF52540">
    <property type="entry name" value="P-loop containing nucleoside triphosphate hydrolases"/>
    <property type="match status" value="1"/>
</dbReference>
<evidence type="ECO:0000259" key="10">
    <source>
        <dbReference type="PROSITE" id="PS50893"/>
    </source>
</evidence>
<evidence type="ECO:0000256" key="8">
    <source>
        <dbReference type="ARBA" id="ARBA00038388"/>
    </source>
</evidence>
<dbReference type="STRING" id="1120990.SAMN03080614_10961"/>
<evidence type="ECO:0000256" key="7">
    <source>
        <dbReference type="ARBA" id="ARBA00023136"/>
    </source>
</evidence>
<keyword evidence="5" id="KW-0067">ATP-binding</keyword>
<dbReference type="Gene3D" id="3.40.50.300">
    <property type="entry name" value="P-loop containing nucleotide triphosphate hydrolases"/>
    <property type="match status" value="1"/>
</dbReference>
<dbReference type="EMBL" id="FOIF01000096">
    <property type="protein sequence ID" value="SET23463.1"/>
    <property type="molecule type" value="Genomic_DNA"/>
</dbReference>
<evidence type="ECO:0000256" key="3">
    <source>
        <dbReference type="ARBA" id="ARBA00022692"/>
    </source>
</evidence>
<dbReference type="InterPro" id="IPR015854">
    <property type="entry name" value="ABC_transpr_LolD-like"/>
</dbReference>
<gene>
    <name evidence="11" type="ORF">SAMN03080614_10961</name>
</gene>
<evidence type="ECO:0000256" key="5">
    <source>
        <dbReference type="ARBA" id="ARBA00022840"/>
    </source>
</evidence>
<dbReference type="GO" id="GO:0016887">
    <property type="term" value="F:ATP hydrolysis activity"/>
    <property type="evidence" value="ECO:0007669"/>
    <property type="project" value="InterPro"/>
</dbReference>
<dbReference type="InterPro" id="IPR003439">
    <property type="entry name" value="ABC_transporter-like_ATP-bd"/>
</dbReference>
<dbReference type="Pfam" id="PF00005">
    <property type="entry name" value="ABC_tran"/>
    <property type="match status" value="1"/>
</dbReference>
<dbReference type="PROSITE" id="PS50893">
    <property type="entry name" value="ABC_TRANSPORTER_2"/>
    <property type="match status" value="1"/>
</dbReference>
<feature type="transmembrane region" description="Helical" evidence="9">
    <location>
        <begin position="628"/>
        <end position="650"/>
    </location>
</feature>
<evidence type="ECO:0000256" key="9">
    <source>
        <dbReference type="SAM" id="Phobius"/>
    </source>
</evidence>
<dbReference type="PANTHER" id="PTHR24220">
    <property type="entry name" value="IMPORT ATP-BINDING PROTEIN"/>
    <property type="match status" value="1"/>
</dbReference>
<dbReference type="InterPro" id="IPR027417">
    <property type="entry name" value="P-loop_NTPase"/>
</dbReference>
<feature type="transmembrane region" description="Helical" evidence="9">
    <location>
        <begin position="259"/>
        <end position="279"/>
    </location>
</feature>
<dbReference type="Pfam" id="PF02687">
    <property type="entry name" value="FtsX"/>
    <property type="match status" value="1"/>
</dbReference>
<reference evidence="12" key="1">
    <citation type="submission" date="2016-10" db="EMBL/GenBank/DDBJ databases">
        <authorList>
            <person name="Varghese N."/>
            <person name="Submissions S."/>
        </authorList>
    </citation>
    <scope>NUCLEOTIDE SEQUENCE [LARGE SCALE GENOMIC DNA]</scope>
    <source>
        <strain evidence="12">DSM 13577</strain>
    </source>
</reference>
<evidence type="ECO:0000313" key="11">
    <source>
        <dbReference type="EMBL" id="SET23463.1"/>
    </source>
</evidence>
<sequence>MIELRNVNIEFDKKLIEDGTIKIYDGKITAIIGESGSGKTSLLYLLGLISSNHRYLYSFDDVTLDLSNDFEMSRIRKQKIGYIFQDNNLVENLTIFENIRLSATIAGINITDKEIKSYLEFVELGYIDSNHYPRKLSGGERQRVAIACALAKQPELILADEPTSALDTVNSEIIMGIFKKIAHKDKKKIVIATHNDRIYNEADVIYEIKNNKIQLVKGESSNESSKKEPEDYDNNVKLTPRFYFDYAIKTSRKGRFAKNLMIVLSAIAIAFSSVMYNFGDTFVKEQEKLMDAISDKEIFVVNMTAPLNTILDIDENLSIQDKDAELLRNISYVDTIYPYFEFRSIGYPLINETEASEGYIVVSKGQKEEKYTFAESKDNPYDKYVIIPYYPEQNLERRLKEKLSDESSDKVYISSQLAQLLGIENLKESVSLRVLTYVPIAQHETQMTVRPEGIVYEIDIDLSKVVELDLKIEGILDESVRNRYSNSGNNAIYVPYHKMQMILTQTQNSATIDTNLEYIEWRPSAFVVFAKSYNDVGLVIERVSSINPNFRAVSEYQDIESMNAIVKNTREIGLVIVIVILIIIFLLMSIIHMNHILDRKYEISLLKANGLTKIELTKLVSVESLRHVFLVSLISSVISLVVTKVMNLLFEEIA</sequence>
<keyword evidence="2" id="KW-1003">Cell membrane</keyword>
<name>A0A1I0CV14_9FIRM</name>
<proteinExistence type="inferred from homology"/>
<evidence type="ECO:0000256" key="1">
    <source>
        <dbReference type="ARBA" id="ARBA00004429"/>
    </source>
</evidence>
<keyword evidence="11" id="KW-0449">Lipoprotein</keyword>
<dbReference type="OrthoDB" id="2079174at2"/>
<comment type="similarity">
    <text evidence="8">Belongs to the ABC transporter superfamily. Macrolide exporter (TC 3.A.1.122) family.</text>
</comment>
<dbReference type="GO" id="GO:0005524">
    <property type="term" value="F:ATP binding"/>
    <property type="evidence" value="ECO:0007669"/>
    <property type="project" value="UniProtKB-KW"/>
</dbReference>
<feature type="transmembrane region" description="Helical" evidence="9">
    <location>
        <begin position="572"/>
        <end position="591"/>
    </location>
</feature>
<dbReference type="RefSeq" id="WP_143055945.1">
    <property type="nucleotide sequence ID" value="NZ_FOIF01000096.1"/>
</dbReference>
<dbReference type="PANTHER" id="PTHR24220:SF86">
    <property type="entry name" value="ABC TRANSPORTER ABCH.1"/>
    <property type="match status" value="1"/>
</dbReference>
<dbReference type="PROSITE" id="PS00211">
    <property type="entry name" value="ABC_TRANSPORTER_1"/>
    <property type="match status" value="1"/>
</dbReference>
<keyword evidence="7 9" id="KW-0472">Membrane</keyword>
<dbReference type="GO" id="GO:0022857">
    <property type="term" value="F:transmembrane transporter activity"/>
    <property type="evidence" value="ECO:0007669"/>
    <property type="project" value="TreeGrafter"/>
</dbReference>
<dbReference type="SMART" id="SM00382">
    <property type="entry name" value="AAA"/>
    <property type="match status" value="1"/>
</dbReference>
<evidence type="ECO:0000256" key="6">
    <source>
        <dbReference type="ARBA" id="ARBA00022989"/>
    </source>
</evidence>
<evidence type="ECO:0000313" key="12">
    <source>
        <dbReference type="Proteomes" id="UP000243819"/>
    </source>
</evidence>